<dbReference type="CDD" id="cd04816">
    <property type="entry name" value="PA_SaNapH_like"/>
    <property type="match status" value="1"/>
</dbReference>
<feature type="domain" description="Peptidase M28" evidence="3">
    <location>
        <begin position="244"/>
        <end position="463"/>
    </location>
</feature>
<evidence type="ECO:0000256" key="1">
    <source>
        <dbReference type="SAM" id="SignalP"/>
    </source>
</evidence>
<feature type="domain" description="PA" evidence="2">
    <location>
        <begin position="140"/>
        <end position="220"/>
    </location>
</feature>
<feature type="chain" id="PRO_5038719169" evidence="1">
    <location>
        <begin position="21"/>
        <end position="490"/>
    </location>
</feature>
<keyword evidence="1" id="KW-0732">Signal</keyword>
<evidence type="ECO:0000259" key="3">
    <source>
        <dbReference type="Pfam" id="PF04389"/>
    </source>
</evidence>
<accession>A0A117JHQ4</accession>
<name>A0A117JHQ4_9MYCO</name>
<dbReference type="SUPFAM" id="SSF53187">
    <property type="entry name" value="Zn-dependent exopeptidases"/>
    <property type="match status" value="1"/>
</dbReference>
<dbReference type="RefSeq" id="WP_064399785.1">
    <property type="nucleotide sequence ID" value="NZ_LQIR01000067.1"/>
</dbReference>
<dbReference type="AlphaFoldDB" id="A0A117JHQ4"/>
<dbReference type="InterPro" id="IPR046450">
    <property type="entry name" value="PA_dom_sf"/>
</dbReference>
<comment type="caution">
    <text evidence="4">The sequence shown here is derived from an EMBL/GenBank/DDBJ whole genome shotgun (WGS) entry which is preliminary data.</text>
</comment>
<gene>
    <name evidence="4" type="ORF">AU192_09935</name>
</gene>
<dbReference type="SUPFAM" id="SSF52025">
    <property type="entry name" value="PA domain"/>
    <property type="match status" value="1"/>
</dbReference>
<dbReference type="Pfam" id="PF04389">
    <property type="entry name" value="Peptidase_M28"/>
    <property type="match status" value="1"/>
</dbReference>
<dbReference type="Gene3D" id="3.40.630.10">
    <property type="entry name" value="Zn peptidases"/>
    <property type="match status" value="2"/>
</dbReference>
<keyword evidence="5" id="KW-1185">Reference proteome</keyword>
<evidence type="ECO:0000259" key="2">
    <source>
        <dbReference type="Pfam" id="PF02225"/>
    </source>
</evidence>
<dbReference type="EMBL" id="LQIR01000067">
    <property type="protein sequence ID" value="KUI07780.1"/>
    <property type="molecule type" value="Genomic_DNA"/>
</dbReference>
<feature type="signal peptide" evidence="1">
    <location>
        <begin position="1"/>
        <end position="20"/>
    </location>
</feature>
<dbReference type="InterPro" id="IPR003137">
    <property type="entry name" value="PA_domain"/>
</dbReference>
<dbReference type="PROSITE" id="PS51257">
    <property type="entry name" value="PROKAR_LIPOPROTEIN"/>
    <property type="match status" value="1"/>
</dbReference>
<proteinExistence type="predicted"/>
<evidence type="ECO:0000313" key="4">
    <source>
        <dbReference type="EMBL" id="KUI07780.1"/>
    </source>
</evidence>
<dbReference type="InterPro" id="IPR045175">
    <property type="entry name" value="M28_fam"/>
</dbReference>
<dbReference type="PANTHER" id="PTHR12147">
    <property type="entry name" value="METALLOPEPTIDASE M28 FAMILY MEMBER"/>
    <property type="match status" value="1"/>
</dbReference>
<evidence type="ECO:0000313" key="5">
    <source>
        <dbReference type="Proteomes" id="UP000053707"/>
    </source>
</evidence>
<dbReference type="Pfam" id="PF02225">
    <property type="entry name" value="PA"/>
    <property type="match status" value="1"/>
</dbReference>
<dbReference type="InterPro" id="IPR007484">
    <property type="entry name" value="Peptidase_M28"/>
</dbReference>
<organism evidence="4 5">
    <name type="scientific">Mycobacterium lehmannii</name>
    <dbReference type="NCBI Taxonomy" id="2048550"/>
    <lineage>
        <taxon>Bacteria</taxon>
        <taxon>Bacillati</taxon>
        <taxon>Actinomycetota</taxon>
        <taxon>Actinomycetes</taxon>
        <taxon>Mycobacteriales</taxon>
        <taxon>Mycobacteriaceae</taxon>
        <taxon>Mycobacterium</taxon>
    </lineage>
</organism>
<dbReference type="GO" id="GO:0006508">
    <property type="term" value="P:proteolysis"/>
    <property type="evidence" value="ECO:0007669"/>
    <property type="project" value="InterPro"/>
</dbReference>
<dbReference type="Proteomes" id="UP000053707">
    <property type="component" value="Unassembled WGS sequence"/>
</dbReference>
<reference evidence="4 5" key="1">
    <citation type="submission" date="2016-01" db="EMBL/GenBank/DDBJ databases">
        <authorList>
            <consortium name="TB Trials Study Group"/>
            <person name="Sutton G."/>
            <person name="Brinkac L."/>
            <person name="Sanka R."/>
            <person name="Adams M."/>
            <person name="Lau E.L."/>
            <person name="Macaden R."/>
            <person name="Grewal H.M.S."/>
        </authorList>
    </citation>
    <scope>NUCLEOTIDE SEQUENCE [LARGE SCALE GENOMIC DNA]</scope>
    <source>
        <strain evidence="4 5">IS-1744</strain>
    </source>
</reference>
<sequence length="490" mass="50960">MKRWAAGAGAAVGVVIGVVAAMTSCSSPEPAPPSPQEIADKVTADAMYTHLQKLQQIADTNGGNRANGKPGYDATVDYVAQFLRDKGFDVQTPEFELLDRSVGGNPSMRVSGREYPVDQASLLITTPRGGLNAVTLRPAKPAGCRTADYDGTSVRGAIAIVDDTGCSVVAKQNAAVSEGAVGLLVVSSPGGSGSPTGLFTPGYYQDLTVPVGVIGREADAALRRTSAPVRLVLDRKPVMKKTRNLVAQTKTGDARNVVLAGAHLDSSAASPGVNDDGTGIAALLETAAALGPQPPVANAVRFVFWASEENGLAGPTRYVQGLSPDELRDIALYLGFDMLGSPNAGYFTYDGDQSATPNPAIPARSVPAGSAGIERMLAGYLNTAGVRPADMPLSEFTDYYPFLAAGVPVGGLTAGSSQRKSEIQARLWGGRAGAPFDPNYRTKRDTVENVNRDALSVLGPAVTYAVATYARSVDGVNGVPPRDQRQRAAR</sequence>
<dbReference type="GO" id="GO:0008235">
    <property type="term" value="F:metalloexopeptidase activity"/>
    <property type="evidence" value="ECO:0007669"/>
    <property type="project" value="InterPro"/>
</dbReference>
<dbReference type="PANTHER" id="PTHR12147:SF26">
    <property type="entry name" value="PEPTIDASE M28 DOMAIN-CONTAINING PROTEIN"/>
    <property type="match status" value="1"/>
</dbReference>
<protein>
    <submittedName>
        <fullName evidence="4">Peptidase M28</fullName>
    </submittedName>
</protein>